<dbReference type="EMBL" id="DOYJ01000351">
    <property type="protein sequence ID" value="HCB76954.1"/>
    <property type="molecule type" value="Genomic_DNA"/>
</dbReference>
<gene>
    <name evidence="10" type="ORF">DEP91_12425</name>
</gene>
<evidence type="ECO:0000256" key="6">
    <source>
        <dbReference type="ARBA" id="ARBA00023136"/>
    </source>
</evidence>
<name>A0A3D0WG33_9SPHN</name>
<accession>A0A3D0WG33</accession>
<evidence type="ECO:0000313" key="10">
    <source>
        <dbReference type="EMBL" id="HCB76954.1"/>
    </source>
</evidence>
<evidence type="ECO:0000256" key="4">
    <source>
        <dbReference type="ARBA" id="ARBA00022692"/>
    </source>
</evidence>
<dbReference type="PROSITE" id="PS52016">
    <property type="entry name" value="TONB_DEPENDENT_REC_3"/>
    <property type="match status" value="1"/>
</dbReference>
<dbReference type="InterPro" id="IPR000531">
    <property type="entry name" value="Beta-barrel_TonB"/>
</dbReference>
<feature type="non-terminal residue" evidence="10">
    <location>
        <position position="1"/>
    </location>
</feature>
<evidence type="ECO:0000259" key="9">
    <source>
        <dbReference type="Pfam" id="PF00593"/>
    </source>
</evidence>
<reference evidence="10 11" key="1">
    <citation type="journal article" date="2018" name="Nat. Biotechnol.">
        <title>A standardized bacterial taxonomy based on genome phylogeny substantially revises the tree of life.</title>
        <authorList>
            <person name="Parks D.H."/>
            <person name="Chuvochina M."/>
            <person name="Waite D.W."/>
            <person name="Rinke C."/>
            <person name="Skarshewski A."/>
            <person name="Chaumeil P.A."/>
            <person name="Hugenholtz P."/>
        </authorList>
    </citation>
    <scope>NUCLEOTIDE SEQUENCE [LARGE SCALE GENOMIC DNA]</scope>
    <source>
        <strain evidence="10">UBA9015</strain>
    </source>
</reference>
<keyword evidence="6 8" id="KW-0472">Membrane</keyword>
<dbReference type="InterPro" id="IPR039426">
    <property type="entry name" value="TonB-dep_rcpt-like"/>
</dbReference>
<dbReference type="Gene3D" id="2.40.170.20">
    <property type="entry name" value="TonB-dependent receptor, beta-barrel domain"/>
    <property type="match status" value="1"/>
</dbReference>
<dbReference type="Gene3D" id="2.170.130.10">
    <property type="entry name" value="TonB-dependent receptor, plug domain"/>
    <property type="match status" value="1"/>
</dbReference>
<organism evidence="10 11">
    <name type="scientific">Sphingomonas bacterium</name>
    <dbReference type="NCBI Taxonomy" id="1895847"/>
    <lineage>
        <taxon>Bacteria</taxon>
        <taxon>Pseudomonadati</taxon>
        <taxon>Pseudomonadota</taxon>
        <taxon>Alphaproteobacteria</taxon>
        <taxon>Sphingomonadales</taxon>
        <taxon>Sphingomonadaceae</taxon>
        <taxon>Sphingomonas</taxon>
    </lineage>
</organism>
<dbReference type="Pfam" id="PF00593">
    <property type="entry name" value="TonB_dep_Rec_b-barrel"/>
    <property type="match status" value="1"/>
</dbReference>
<dbReference type="PANTHER" id="PTHR30069">
    <property type="entry name" value="TONB-DEPENDENT OUTER MEMBRANE RECEPTOR"/>
    <property type="match status" value="1"/>
</dbReference>
<dbReference type="InterPro" id="IPR037066">
    <property type="entry name" value="Plug_dom_sf"/>
</dbReference>
<comment type="similarity">
    <text evidence="8">Belongs to the TonB-dependent receptor family.</text>
</comment>
<evidence type="ECO:0000313" key="11">
    <source>
        <dbReference type="Proteomes" id="UP000262699"/>
    </source>
</evidence>
<dbReference type="GO" id="GO:0015344">
    <property type="term" value="F:siderophore uptake transmembrane transporter activity"/>
    <property type="evidence" value="ECO:0007669"/>
    <property type="project" value="TreeGrafter"/>
</dbReference>
<keyword evidence="7 8" id="KW-0998">Cell outer membrane</keyword>
<keyword evidence="5" id="KW-0798">TonB box</keyword>
<dbReference type="GO" id="GO:0044718">
    <property type="term" value="P:siderophore transmembrane transport"/>
    <property type="evidence" value="ECO:0007669"/>
    <property type="project" value="TreeGrafter"/>
</dbReference>
<evidence type="ECO:0000256" key="7">
    <source>
        <dbReference type="ARBA" id="ARBA00023237"/>
    </source>
</evidence>
<dbReference type="AlphaFoldDB" id="A0A3D0WG33"/>
<sequence length="559" mass="60960">RIEVLRGPSALLFGSSAIGGVVNVIDNRIPRRLPEEAVHLDVIGNYGTAAKERSVAGEIDVPIAGKLVAHLDGSYLKTDDLRTGGYLLSPELRSLAASSADPAVRENATLRGRIPNTASETWEVAGGLSVVTDRGHLGFSVSHYDSIYGVPARIGYDETTEGEAEQVRLALKQTRFDIRGEVETEGFLDKIRVRLAAADYRHDEIEDTGEVGTSFFNQGYEGRLELVQRAQGGWKGASGVQMFIRDFDVQGEEKFVPRNTTEQYGVFTLQSLDMGRFRVEGGARYEQTSLTAQADAQIGTPRYERRFDAISGSLGASYQLTDGIRIGLNGSHSERAPAAEELFANGPHAGTQSYEIGDPTFAKEKSRGLEATLRGSAPGLSFALAGYYNWFTDYIYQSPTGEIIDDLPVFQYAQADARVWGFEAEAKADLATFGATRLSIDGLADYVRTTITGVGPAPRIPPLRMLGGIEANGDKVNGRFEVEHVFEQDRVTDFELPTNGYTMVNASLAFKPFGRGNATSLTLSANNLFDVEARRHASFLKDFAPLAGRDIRATLRFQI</sequence>
<keyword evidence="2 8" id="KW-0813">Transport</keyword>
<feature type="domain" description="TonB-dependent receptor-like beta-barrel" evidence="9">
    <location>
        <begin position="133"/>
        <end position="528"/>
    </location>
</feature>
<dbReference type="Proteomes" id="UP000262699">
    <property type="component" value="Unassembled WGS sequence"/>
</dbReference>
<dbReference type="InterPro" id="IPR036942">
    <property type="entry name" value="Beta-barrel_TonB_sf"/>
</dbReference>
<evidence type="ECO:0000256" key="8">
    <source>
        <dbReference type="PROSITE-ProRule" id="PRU01360"/>
    </source>
</evidence>
<dbReference type="GO" id="GO:0009279">
    <property type="term" value="C:cell outer membrane"/>
    <property type="evidence" value="ECO:0007669"/>
    <property type="project" value="UniProtKB-SubCell"/>
</dbReference>
<evidence type="ECO:0000256" key="5">
    <source>
        <dbReference type="ARBA" id="ARBA00023077"/>
    </source>
</evidence>
<evidence type="ECO:0000256" key="3">
    <source>
        <dbReference type="ARBA" id="ARBA00022452"/>
    </source>
</evidence>
<keyword evidence="3 8" id="KW-1134">Transmembrane beta strand</keyword>
<keyword evidence="4 8" id="KW-0812">Transmembrane</keyword>
<protein>
    <submittedName>
        <fullName evidence="10">TonB-dependent receptor</fullName>
    </submittedName>
</protein>
<dbReference type="SUPFAM" id="SSF56935">
    <property type="entry name" value="Porins"/>
    <property type="match status" value="1"/>
</dbReference>
<proteinExistence type="inferred from homology"/>
<comment type="caution">
    <text evidence="10">The sequence shown here is derived from an EMBL/GenBank/DDBJ whole genome shotgun (WGS) entry which is preliminary data.</text>
</comment>
<evidence type="ECO:0000256" key="2">
    <source>
        <dbReference type="ARBA" id="ARBA00022448"/>
    </source>
</evidence>
<keyword evidence="10" id="KW-0675">Receptor</keyword>
<comment type="subcellular location">
    <subcellularLocation>
        <location evidence="1 8">Cell outer membrane</location>
        <topology evidence="1 8">Multi-pass membrane protein</topology>
    </subcellularLocation>
</comment>
<evidence type="ECO:0000256" key="1">
    <source>
        <dbReference type="ARBA" id="ARBA00004571"/>
    </source>
</evidence>
<dbReference type="PANTHER" id="PTHR30069:SF40">
    <property type="entry name" value="TONB-DEPENDENT RECEPTOR NMB0964-RELATED"/>
    <property type="match status" value="1"/>
</dbReference>